<dbReference type="Proteomes" id="UP000318571">
    <property type="component" value="Chromosome 10"/>
</dbReference>
<keyword evidence="8 9" id="KW-0472">Membrane</keyword>
<feature type="domain" description="SLC41A/MgtE integral membrane" evidence="10">
    <location>
        <begin position="273"/>
        <end position="409"/>
    </location>
</feature>
<evidence type="ECO:0000256" key="4">
    <source>
        <dbReference type="ARBA" id="ARBA00022692"/>
    </source>
</evidence>
<evidence type="ECO:0000256" key="1">
    <source>
        <dbReference type="ARBA" id="ARBA00004141"/>
    </source>
</evidence>
<dbReference type="InterPro" id="IPR045349">
    <property type="entry name" value="SLC41A1-3"/>
</dbReference>
<evidence type="ECO:0000313" key="11">
    <source>
        <dbReference type="EMBL" id="TRY64356.1"/>
    </source>
</evidence>
<dbReference type="EMBL" id="VCGU01000458">
    <property type="protein sequence ID" value="TRY64356.1"/>
    <property type="molecule type" value="Genomic_DNA"/>
</dbReference>
<keyword evidence="4 9" id="KW-0812">Transmembrane</keyword>
<feature type="transmembrane region" description="Helical" evidence="9">
    <location>
        <begin position="20"/>
        <end position="42"/>
    </location>
</feature>
<evidence type="ECO:0000256" key="8">
    <source>
        <dbReference type="ARBA" id="ARBA00023136"/>
    </source>
</evidence>
<dbReference type="InterPro" id="IPR036739">
    <property type="entry name" value="SLC41_membr_dom_sf"/>
</dbReference>
<keyword evidence="12" id="KW-1185">Reference proteome</keyword>
<protein>
    <recommendedName>
        <fullName evidence="10">SLC41A/MgtE integral membrane domain-containing protein</fullName>
    </recommendedName>
</protein>
<dbReference type="OrthoDB" id="5791097at2759"/>
<proteinExistence type="inferred from homology"/>
<sequence>MDGKVDKEKVPRQGKNESGLLLEIVIPFLFAGCGLSLAGLVLNHVQHWPVFQHYPDFFVLVPTLLGLKGNLEMTLASRLCSIAGLGHLDHPTRGRQTLLSNLALVQFQGIVVGGIASLIPISIRLLWHHDLTLSRIILVSSSSIVTASIASFLLGVIMIAVIEGSRKKGLNPDNIATPIAASLGDVLTLIILSYTASGFMALLQSFPIALGLINLFYLVILPYLFIQITKCEDALAVFYSGWTPVLIAMLISSLGGKVLNLSIKRYPHIASYQPLINGVAGNLVAVQASRISSWLHAFSNLGHDPKDMDDHESDKIEADHGRTARILLSLVVPGHVAFILLGAILQGRWELDWSFIGYFLLASLLQVSMLLYVAEKLTLWLWKMRIDPDNASIPYLTALGDLLGGIFLTVASHLNE</sequence>
<dbReference type="GO" id="GO:0008324">
    <property type="term" value="F:monoatomic cation transmembrane transporter activity"/>
    <property type="evidence" value="ECO:0007669"/>
    <property type="project" value="InterPro"/>
</dbReference>
<keyword evidence="3" id="KW-0813">Transport</keyword>
<evidence type="ECO:0000256" key="6">
    <source>
        <dbReference type="ARBA" id="ARBA00022989"/>
    </source>
</evidence>
<evidence type="ECO:0000256" key="5">
    <source>
        <dbReference type="ARBA" id="ARBA00022842"/>
    </source>
</evidence>
<dbReference type="Pfam" id="PF01769">
    <property type="entry name" value="MgtE"/>
    <property type="match status" value="2"/>
</dbReference>
<feature type="transmembrane region" description="Helical" evidence="9">
    <location>
        <begin position="326"/>
        <end position="349"/>
    </location>
</feature>
<evidence type="ECO:0000256" key="3">
    <source>
        <dbReference type="ARBA" id="ARBA00022448"/>
    </source>
</evidence>
<name>A0A553NFY1_TIGCA</name>
<dbReference type="AlphaFoldDB" id="A0A553NFY1"/>
<evidence type="ECO:0000259" key="10">
    <source>
        <dbReference type="Pfam" id="PF01769"/>
    </source>
</evidence>
<evidence type="ECO:0000256" key="9">
    <source>
        <dbReference type="SAM" id="Phobius"/>
    </source>
</evidence>
<comment type="caution">
    <text evidence="11">The sequence shown here is derived from an EMBL/GenBank/DDBJ whole genome shotgun (WGS) entry which is preliminary data.</text>
</comment>
<dbReference type="GO" id="GO:0005886">
    <property type="term" value="C:plasma membrane"/>
    <property type="evidence" value="ECO:0007669"/>
    <property type="project" value="TreeGrafter"/>
</dbReference>
<dbReference type="InterPro" id="IPR006667">
    <property type="entry name" value="SLC41_membr_dom"/>
</dbReference>
<feature type="transmembrane region" description="Helical" evidence="9">
    <location>
        <begin position="107"/>
        <end position="127"/>
    </location>
</feature>
<organism evidence="11 12">
    <name type="scientific">Tigriopus californicus</name>
    <name type="common">Marine copepod</name>
    <dbReference type="NCBI Taxonomy" id="6832"/>
    <lineage>
        <taxon>Eukaryota</taxon>
        <taxon>Metazoa</taxon>
        <taxon>Ecdysozoa</taxon>
        <taxon>Arthropoda</taxon>
        <taxon>Crustacea</taxon>
        <taxon>Multicrustacea</taxon>
        <taxon>Hexanauplia</taxon>
        <taxon>Copepoda</taxon>
        <taxon>Harpacticoida</taxon>
        <taxon>Harpacticidae</taxon>
        <taxon>Tigriopus</taxon>
    </lineage>
</organism>
<feature type="transmembrane region" description="Helical" evidence="9">
    <location>
        <begin position="234"/>
        <end position="255"/>
    </location>
</feature>
<comment type="similarity">
    <text evidence="2">Belongs to the SLC41A transporter family.</text>
</comment>
<gene>
    <name evidence="11" type="ORF">TCAL_04282</name>
</gene>
<dbReference type="PANTHER" id="PTHR16228">
    <property type="entry name" value="DIVALENT CATION TRANSPORTER SOLUTE CARRIER FAMILY 41"/>
    <property type="match status" value="1"/>
</dbReference>
<feature type="transmembrane region" description="Helical" evidence="9">
    <location>
        <begin position="355"/>
        <end position="374"/>
    </location>
</feature>
<keyword evidence="7" id="KW-0406">Ion transport</keyword>
<comment type="subcellular location">
    <subcellularLocation>
        <location evidence="1">Membrane</location>
        <topology evidence="1">Multi-pass membrane protein</topology>
    </subcellularLocation>
</comment>
<feature type="transmembrane region" description="Helical" evidence="9">
    <location>
        <begin position="174"/>
        <end position="194"/>
    </location>
</feature>
<reference evidence="11 12" key="1">
    <citation type="journal article" date="2018" name="Nat. Ecol. Evol.">
        <title>Genomic signatures of mitonuclear coevolution across populations of Tigriopus californicus.</title>
        <authorList>
            <person name="Barreto F.S."/>
            <person name="Watson E.T."/>
            <person name="Lima T.G."/>
            <person name="Willett C.S."/>
            <person name="Edmands S."/>
            <person name="Li W."/>
            <person name="Burton R.S."/>
        </authorList>
    </citation>
    <scope>NUCLEOTIDE SEQUENCE [LARGE SCALE GENOMIC DNA]</scope>
    <source>
        <strain evidence="11 12">San Diego</strain>
    </source>
</reference>
<evidence type="ECO:0000256" key="2">
    <source>
        <dbReference type="ARBA" id="ARBA00009749"/>
    </source>
</evidence>
<feature type="transmembrane region" description="Helical" evidence="9">
    <location>
        <begin position="206"/>
        <end position="228"/>
    </location>
</feature>
<dbReference type="Gene3D" id="1.10.357.20">
    <property type="entry name" value="SLC41 divalent cation transporters, integral membrane domain"/>
    <property type="match status" value="2"/>
</dbReference>
<feature type="domain" description="SLC41A/MgtE integral membrane" evidence="10">
    <location>
        <begin position="61"/>
        <end position="193"/>
    </location>
</feature>
<dbReference type="FunFam" id="1.10.357.20:FF:000001">
    <property type="entry name" value="Solute carrier family 41 member 2"/>
    <property type="match status" value="1"/>
</dbReference>
<feature type="transmembrane region" description="Helical" evidence="9">
    <location>
        <begin position="136"/>
        <end position="162"/>
    </location>
</feature>
<dbReference type="PANTHER" id="PTHR16228:SF7">
    <property type="entry name" value="SLC41A_MGTE INTEGRAL MEMBRANE DOMAIN-CONTAINING PROTEIN"/>
    <property type="match status" value="1"/>
</dbReference>
<dbReference type="SUPFAM" id="SSF161093">
    <property type="entry name" value="MgtE membrane domain-like"/>
    <property type="match status" value="2"/>
</dbReference>
<keyword evidence="6 9" id="KW-1133">Transmembrane helix</keyword>
<dbReference type="OMA" id="WAYVAYK"/>
<evidence type="ECO:0000256" key="7">
    <source>
        <dbReference type="ARBA" id="ARBA00023065"/>
    </source>
</evidence>
<evidence type="ECO:0000313" key="12">
    <source>
        <dbReference type="Proteomes" id="UP000318571"/>
    </source>
</evidence>
<keyword evidence="5" id="KW-0460">Magnesium</keyword>
<accession>A0A553NFY1</accession>